<evidence type="ECO:0000313" key="2">
    <source>
        <dbReference type="Proteomes" id="UP001244623"/>
    </source>
</evidence>
<organism evidence="1 2">
    <name type="scientific">[Curtobacterium] plantarum</name>
    <dbReference type="NCBI Taxonomy" id="221276"/>
    <lineage>
        <taxon>Bacteria</taxon>
        <taxon>Pseudomonadati</taxon>
        <taxon>Pseudomonadota</taxon>
        <taxon>Gammaproteobacteria</taxon>
        <taxon>Enterobacterales</taxon>
        <taxon>Erwiniaceae</taxon>
        <taxon>Pantoea</taxon>
    </lineage>
</organism>
<evidence type="ECO:0008006" key="3">
    <source>
        <dbReference type="Google" id="ProtNLM"/>
    </source>
</evidence>
<keyword evidence="2" id="KW-1185">Reference proteome</keyword>
<protein>
    <recommendedName>
        <fullName evidence="3">Integrase</fullName>
    </recommendedName>
</protein>
<sequence length="540" mass="62712">MYLVKSISLTEEFVFSIKKEFVKTENFSWDLGSWGRGVSFENISTSNGKEPMSYFLSEFSKAYIYHSTYPNLYKSLAVLDVFKMINCVLRELNIEEKIENLNYAAIDLFYRRIRDKYAYNTEGRIFGNFYKIMLFLTEKGMIDNKILNCIPETTSPKKIIKNDTSKLPDQELVDFFGSVFNSKNISERDILTTSIIALLLCAPTRLSEVLNLKYDCEVKSTDSNGNFIYGISYMGRKGYGYHIKWVPKSMQSLARRAILNLRELSKGARSLAQLVSNGERGFYDNLNVKPHEKIPEKKSLSLINFEGGSNISNKSQKIINVISRSGIEARKFWVILSGSIKDKSNWKVNDSICESEALIVLYKDQLHLRKGTDIFKCGLVSSKTFFADFCFRKNDTTKNIYQRHAHLLRSEKSLKFNSHQLRHLLNTLAHEEYLSDLEISFWSGRRNIDQNEYYDHMSSEDKRENDRRVNLKKDIENDNDQKQKRFNSLMVRTEAIKADLLKTELVDKEDSSQNVNEIINSVMQRVEFLLKEFEVNKNGK</sequence>
<name>A0ABT9TBC0_9GAMM</name>
<comment type="caution">
    <text evidence="1">The sequence shown here is derived from an EMBL/GenBank/DDBJ whole genome shotgun (WGS) entry which is preliminary data.</text>
</comment>
<accession>A0ABT9TBC0</accession>
<dbReference type="InterPro" id="IPR011010">
    <property type="entry name" value="DNA_brk_join_enz"/>
</dbReference>
<evidence type="ECO:0000313" key="1">
    <source>
        <dbReference type="EMBL" id="MDQ0020104.1"/>
    </source>
</evidence>
<dbReference type="RefSeq" id="WP_307618366.1">
    <property type="nucleotide sequence ID" value="NZ_JAUSSJ010000003.1"/>
</dbReference>
<proteinExistence type="predicted"/>
<gene>
    <name evidence="1" type="ORF">J2X94_002258</name>
</gene>
<dbReference type="Proteomes" id="UP001244623">
    <property type="component" value="Unassembled WGS sequence"/>
</dbReference>
<dbReference type="SUPFAM" id="SSF56349">
    <property type="entry name" value="DNA breaking-rejoining enzymes"/>
    <property type="match status" value="1"/>
</dbReference>
<reference evidence="1 2" key="1">
    <citation type="submission" date="2023-07" db="EMBL/GenBank/DDBJ databases">
        <title>Sorghum-associated microbial communities from plants grown in Nebraska, USA.</title>
        <authorList>
            <person name="Schachtman D."/>
        </authorList>
    </citation>
    <scope>NUCLEOTIDE SEQUENCE [LARGE SCALE GENOMIC DNA]</scope>
    <source>
        <strain evidence="1 2">CC49</strain>
    </source>
</reference>
<dbReference type="EMBL" id="JAUSSJ010000003">
    <property type="protein sequence ID" value="MDQ0020104.1"/>
    <property type="molecule type" value="Genomic_DNA"/>
</dbReference>